<comment type="caution">
    <text evidence="1">The sequence shown here is derived from an EMBL/GenBank/DDBJ whole genome shotgun (WGS) entry which is preliminary data.</text>
</comment>
<reference evidence="1 2" key="1">
    <citation type="journal article" date="2020" name="Biotechnol. Biofuels">
        <title>New insights from the biogas microbiome by comprehensive genome-resolved metagenomics of nearly 1600 species originating from multiple anaerobic digesters.</title>
        <authorList>
            <person name="Campanaro S."/>
            <person name="Treu L."/>
            <person name="Rodriguez-R L.M."/>
            <person name="Kovalovszki A."/>
            <person name="Ziels R.M."/>
            <person name="Maus I."/>
            <person name="Zhu X."/>
            <person name="Kougias P.G."/>
            <person name="Basile A."/>
            <person name="Luo G."/>
            <person name="Schluter A."/>
            <person name="Konstantinidis K.T."/>
            <person name="Angelidaki I."/>
        </authorList>
    </citation>
    <scope>NUCLEOTIDE SEQUENCE [LARGE SCALE GENOMIC DNA]</scope>
    <source>
        <strain evidence="1">AS05jafATM_4</strain>
    </source>
</reference>
<proteinExistence type="predicted"/>
<accession>A0A7C7D8Q2</accession>
<organism evidence="1 2">
    <name type="scientific">Desulfitobacterium dehalogenans</name>
    <dbReference type="NCBI Taxonomy" id="36854"/>
    <lineage>
        <taxon>Bacteria</taxon>
        <taxon>Bacillati</taxon>
        <taxon>Bacillota</taxon>
        <taxon>Clostridia</taxon>
        <taxon>Eubacteriales</taxon>
        <taxon>Desulfitobacteriaceae</taxon>
        <taxon>Desulfitobacterium</taxon>
    </lineage>
</organism>
<protein>
    <submittedName>
        <fullName evidence="1">Uncharacterized protein</fullName>
    </submittedName>
</protein>
<dbReference type="EMBL" id="DUTF01000432">
    <property type="protein sequence ID" value="HHY29034.1"/>
    <property type="molecule type" value="Genomic_DNA"/>
</dbReference>
<gene>
    <name evidence="1" type="ORF">GX523_20255</name>
</gene>
<name>A0A7C7D8Q2_9FIRM</name>
<dbReference type="AlphaFoldDB" id="A0A7C7D8Q2"/>
<dbReference type="Proteomes" id="UP000553059">
    <property type="component" value="Unassembled WGS sequence"/>
</dbReference>
<sequence length="180" mass="20647">MKVFLTTPIKYHYPSGKWMLLPVPEIQLKNIIDELSYGTKITEYMITDYNADIVILHDAIDSYKKASQLNEVAKVIHNLSKHDEDILCALMECEYHANIDKVKDIIKQLPTWELLGGIDSDDALGKLFAEANKHNSSITDYSDFGKYIRSQHTCIYTSMGCLIHKNFLECFRLLGQEDLV</sequence>
<evidence type="ECO:0000313" key="1">
    <source>
        <dbReference type="EMBL" id="HHY29034.1"/>
    </source>
</evidence>
<dbReference type="InterPro" id="IPR009899">
    <property type="entry name" value="ArdA"/>
</dbReference>
<dbReference type="Pfam" id="PF07275">
    <property type="entry name" value="ArdA"/>
    <property type="match status" value="1"/>
</dbReference>
<evidence type="ECO:0000313" key="2">
    <source>
        <dbReference type="Proteomes" id="UP000553059"/>
    </source>
</evidence>